<dbReference type="InterPro" id="IPR012312">
    <property type="entry name" value="Hemerythrin-like"/>
</dbReference>
<comment type="subcellular location">
    <subcellularLocation>
        <location evidence="2">Membrane</location>
    </subcellularLocation>
</comment>
<evidence type="ECO:0000256" key="15">
    <source>
        <dbReference type="SAM" id="Phobius"/>
    </source>
</evidence>
<keyword evidence="11" id="KW-0443">Lipid metabolism</keyword>
<evidence type="ECO:0000256" key="14">
    <source>
        <dbReference type="ARBA" id="ARBA00023221"/>
    </source>
</evidence>
<keyword evidence="9 15" id="KW-1133">Transmembrane helix</keyword>
<dbReference type="Gene3D" id="1.10.600.10">
    <property type="entry name" value="Farnesyl Diphosphate Synthase"/>
    <property type="match status" value="1"/>
</dbReference>
<dbReference type="PROSITE" id="PS01045">
    <property type="entry name" value="SQUALEN_PHYTOEN_SYN_2"/>
    <property type="match status" value="1"/>
</dbReference>
<dbReference type="InterPro" id="IPR002060">
    <property type="entry name" value="Squ/phyt_synthse"/>
</dbReference>
<dbReference type="GeneID" id="37135602"/>
<dbReference type="Gene3D" id="1.20.120.520">
    <property type="entry name" value="nmb1532 protein domain like"/>
    <property type="match status" value="1"/>
</dbReference>
<dbReference type="SFLD" id="SFLDG01018">
    <property type="entry name" value="Squalene/Phytoene_Synthase_Lik"/>
    <property type="match status" value="1"/>
</dbReference>
<dbReference type="CDD" id="cd12108">
    <property type="entry name" value="Hr-like"/>
    <property type="match status" value="1"/>
</dbReference>
<evidence type="ECO:0000256" key="13">
    <source>
        <dbReference type="ARBA" id="ARBA00023166"/>
    </source>
</evidence>
<dbReference type="AlphaFoldDB" id="A0A319CRK6"/>
<evidence type="ECO:0000256" key="12">
    <source>
        <dbReference type="ARBA" id="ARBA00023136"/>
    </source>
</evidence>
<evidence type="ECO:0000256" key="3">
    <source>
        <dbReference type="ARBA" id="ARBA00006251"/>
    </source>
</evidence>
<keyword evidence="13" id="KW-1207">Sterol metabolism</keyword>
<comment type="cofactor">
    <cofactor evidence="1">
        <name>Mg(2+)</name>
        <dbReference type="ChEBI" id="CHEBI:18420"/>
    </cofactor>
</comment>
<dbReference type="PANTHER" id="PTHR11626">
    <property type="entry name" value="FARNESYL-DIPHOSPHATE FARNESYLTRANSFERASE"/>
    <property type="match status" value="1"/>
</dbReference>
<evidence type="ECO:0000256" key="2">
    <source>
        <dbReference type="ARBA" id="ARBA00004370"/>
    </source>
</evidence>
<evidence type="ECO:0000256" key="4">
    <source>
        <dbReference type="ARBA" id="ARBA00012373"/>
    </source>
</evidence>
<dbReference type="Pfam" id="PF00494">
    <property type="entry name" value="SQS_PSY"/>
    <property type="match status" value="1"/>
</dbReference>
<dbReference type="SFLD" id="SFLDS00005">
    <property type="entry name" value="Isoprenoid_Synthase_Type_I"/>
    <property type="match status" value="1"/>
</dbReference>
<dbReference type="EC" id="2.5.1.21" evidence="4"/>
<keyword evidence="5" id="KW-0444">Lipid biosynthesis</keyword>
<dbReference type="GO" id="GO:0051996">
    <property type="term" value="F:squalene synthase [NAD(P)H] activity"/>
    <property type="evidence" value="ECO:0007669"/>
    <property type="project" value="UniProtKB-EC"/>
</dbReference>
<dbReference type="PANTHER" id="PTHR11626:SF2">
    <property type="entry name" value="SQUALENE SYNTHASE"/>
    <property type="match status" value="1"/>
</dbReference>
<evidence type="ECO:0000259" key="16">
    <source>
        <dbReference type="Pfam" id="PF01814"/>
    </source>
</evidence>
<keyword evidence="12 15" id="KW-0472">Membrane</keyword>
<dbReference type="PROSITE" id="PS01044">
    <property type="entry name" value="SQUALEN_PHYTOEN_SYN_1"/>
    <property type="match status" value="1"/>
</dbReference>
<dbReference type="Proteomes" id="UP000248340">
    <property type="component" value="Unassembled WGS sequence"/>
</dbReference>
<comment type="similarity">
    <text evidence="3">Belongs to the phytoene/squalene synthase family.</text>
</comment>
<accession>A0A319CRK6</accession>
<evidence type="ECO:0000313" key="18">
    <source>
        <dbReference type="Proteomes" id="UP000248340"/>
    </source>
</evidence>
<keyword evidence="14" id="KW-0753">Steroid metabolism</keyword>
<evidence type="ECO:0000256" key="10">
    <source>
        <dbReference type="ARBA" id="ARBA00023011"/>
    </source>
</evidence>
<protein>
    <recommendedName>
        <fullName evidence="4">squalene synthase</fullName>
        <ecNumber evidence="4">2.5.1.21</ecNumber>
    </recommendedName>
</protein>
<feature type="domain" description="Hemerythrin-like" evidence="16">
    <location>
        <begin position="526"/>
        <end position="650"/>
    </location>
</feature>
<keyword evidence="10" id="KW-0756">Sterol biosynthesis</keyword>
<evidence type="ECO:0000256" key="9">
    <source>
        <dbReference type="ARBA" id="ARBA00022989"/>
    </source>
</evidence>
<dbReference type="InterPro" id="IPR033904">
    <property type="entry name" value="Trans_IPPS_HH"/>
</dbReference>
<evidence type="ECO:0000256" key="5">
    <source>
        <dbReference type="ARBA" id="ARBA00022516"/>
    </source>
</evidence>
<dbReference type="InterPro" id="IPR006449">
    <property type="entry name" value="Squal_synth-like"/>
</dbReference>
<dbReference type="STRING" id="1448315.A0A319CRK6"/>
<dbReference type="EMBL" id="KZ821675">
    <property type="protein sequence ID" value="PYH86841.1"/>
    <property type="molecule type" value="Genomic_DNA"/>
</dbReference>
<dbReference type="Pfam" id="PF01814">
    <property type="entry name" value="Hemerythrin"/>
    <property type="match status" value="1"/>
</dbReference>
<keyword evidence="6 17" id="KW-0808">Transferase</keyword>
<dbReference type="CDD" id="cd00683">
    <property type="entry name" value="Trans_IPPS_HH"/>
    <property type="match status" value="1"/>
</dbReference>
<evidence type="ECO:0000256" key="1">
    <source>
        <dbReference type="ARBA" id="ARBA00001946"/>
    </source>
</evidence>
<dbReference type="GO" id="GO:0005789">
    <property type="term" value="C:endoplasmic reticulum membrane"/>
    <property type="evidence" value="ECO:0007669"/>
    <property type="project" value="TreeGrafter"/>
</dbReference>
<keyword evidence="18" id="KW-1185">Reference proteome</keyword>
<keyword evidence="8" id="KW-0752">Steroid biosynthesis</keyword>
<dbReference type="InterPro" id="IPR008949">
    <property type="entry name" value="Isoprenoid_synthase_dom_sf"/>
</dbReference>
<dbReference type="SUPFAM" id="SSF48576">
    <property type="entry name" value="Terpenoid synthases"/>
    <property type="match status" value="1"/>
</dbReference>
<dbReference type="InterPro" id="IPR019845">
    <property type="entry name" value="Squalene/phytoene_synthase_CS"/>
</dbReference>
<proteinExistence type="inferred from homology"/>
<dbReference type="NCBIfam" id="TIGR01559">
    <property type="entry name" value="squal_synth"/>
    <property type="match status" value="1"/>
</dbReference>
<reference evidence="17 18" key="1">
    <citation type="submission" date="2016-12" db="EMBL/GenBank/DDBJ databases">
        <title>The genomes of Aspergillus section Nigri reveals drivers in fungal speciation.</title>
        <authorList>
            <consortium name="DOE Joint Genome Institute"/>
            <person name="Vesth T.C."/>
            <person name="Nybo J."/>
            <person name="Theobald S."/>
            <person name="Brandl J."/>
            <person name="Frisvad J.C."/>
            <person name="Nielsen K.F."/>
            <person name="Lyhne E.K."/>
            <person name="Kogle M.E."/>
            <person name="Kuo A."/>
            <person name="Riley R."/>
            <person name="Clum A."/>
            <person name="Nolan M."/>
            <person name="Lipzen A."/>
            <person name="Salamov A."/>
            <person name="Henrissat B."/>
            <person name="Wiebenga A."/>
            <person name="De Vries R.P."/>
            <person name="Grigoriev I.V."/>
            <person name="Mortensen U.H."/>
            <person name="Andersen M.R."/>
            <person name="Baker S.E."/>
        </authorList>
    </citation>
    <scope>NUCLEOTIDE SEQUENCE [LARGE SCALE GENOMIC DNA]</scope>
    <source>
        <strain evidence="17 18">CBS 121591</strain>
    </source>
</reference>
<feature type="transmembrane region" description="Helical" evidence="15">
    <location>
        <begin position="421"/>
        <end position="446"/>
    </location>
</feature>
<evidence type="ECO:0000256" key="6">
    <source>
        <dbReference type="ARBA" id="ARBA00022679"/>
    </source>
</evidence>
<name>A0A319CRK6_9EURO</name>
<dbReference type="OrthoDB" id="431150at2759"/>
<dbReference type="InterPro" id="IPR044844">
    <property type="entry name" value="Trans_IPPS_euk-type"/>
</dbReference>
<sequence length="673" mass="77903">MGLASNIFYYTFHPSELRSIVQWKVWHSPVHERNEKDETETQKACFKFLDLTSRSFSAVIKELHPELLLPVCIFYLVLRGLDTIEDDTSIPLETKEPLLRGFKDFLEQDGWTFTGNRPEEKDRELLVQFHNVITEFKNMKPAYQAIVKDITDKMGNGMADYCRKAEFEDTSVKTTAEYDEYCWYVAGLVGEGLTRLFVEAEFANPALLERTRLHKSMGLFLQKTNIIRDVREDNDDKRRFWPKEIWSKHVTDFDDLFKPEHREAALNCGSEMVLNALKHVEDCLFYLAGLREQSIFNFCAIPQAMAIATLELCFRNPAIFERNIKITKGEACKLMFESTQNLRVLSDTFRVYARRIHKKNTPKDPNFMKISLVCGRIEKWIETIFPTQSAEVAKRRITGEMTEAERKKREEEADTRQDVCFMMGLMLVIVVIVSVVMVWGIFALLFDDRSQDLVQLVVHASNSFFRLAISCSVSISKWCAPYRRIATMPPAAQPTPDSAAGAEAKEEEAALPPLSAKEFRVYNRLAEHMDQFHTHFRQTYAALTTACDPTKKSKLPPKALITLGLEFCHHLTMHHTIEERHIFPVLARRMPEFRRELSLISQHKVIHKGMDALEAYLEGCRRGELDLERGEVRRLLEGFGGVLFEHLDEEVEALRAENMRRYWSEREMGGLPM</sequence>
<organism evidence="17 18">
    <name type="scientific">Aspergillus uvarum CBS 121591</name>
    <dbReference type="NCBI Taxonomy" id="1448315"/>
    <lineage>
        <taxon>Eukaryota</taxon>
        <taxon>Fungi</taxon>
        <taxon>Dikarya</taxon>
        <taxon>Ascomycota</taxon>
        <taxon>Pezizomycotina</taxon>
        <taxon>Eurotiomycetes</taxon>
        <taxon>Eurotiomycetidae</taxon>
        <taxon>Eurotiales</taxon>
        <taxon>Aspergillaceae</taxon>
        <taxon>Aspergillus</taxon>
        <taxon>Aspergillus subgen. Circumdati</taxon>
    </lineage>
</organism>
<evidence type="ECO:0000313" key="17">
    <source>
        <dbReference type="EMBL" id="PYH86841.1"/>
    </source>
</evidence>
<keyword evidence="7 15" id="KW-0812">Transmembrane</keyword>
<evidence type="ECO:0000256" key="11">
    <source>
        <dbReference type="ARBA" id="ARBA00023098"/>
    </source>
</evidence>
<evidence type="ECO:0000256" key="8">
    <source>
        <dbReference type="ARBA" id="ARBA00022955"/>
    </source>
</evidence>
<dbReference type="FunFam" id="1.10.600.10:FF:000003">
    <property type="entry name" value="Farnesyl-diphosphate farnesyltransferase 1"/>
    <property type="match status" value="1"/>
</dbReference>
<dbReference type="GO" id="GO:0045338">
    <property type="term" value="P:farnesyl diphosphate metabolic process"/>
    <property type="evidence" value="ECO:0007669"/>
    <property type="project" value="InterPro"/>
</dbReference>
<evidence type="ECO:0000256" key="7">
    <source>
        <dbReference type="ARBA" id="ARBA00022692"/>
    </source>
</evidence>
<dbReference type="VEuPathDB" id="FungiDB:BO82DRAFT_325105"/>
<dbReference type="RefSeq" id="XP_025497041.1">
    <property type="nucleotide sequence ID" value="XM_025632861.1"/>
</dbReference>
<gene>
    <name evidence="17" type="ORF">BO82DRAFT_325105</name>
</gene>
<dbReference type="GO" id="GO:0006696">
    <property type="term" value="P:ergosterol biosynthetic process"/>
    <property type="evidence" value="ECO:0007669"/>
    <property type="project" value="TreeGrafter"/>
</dbReference>